<feature type="transmembrane region" description="Helical" evidence="6">
    <location>
        <begin position="400"/>
        <end position="419"/>
    </location>
</feature>
<feature type="compositionally biased region" description="Basic and acidic residues" evidence="5">
    <location>
        <begin position="40"/>
        <end position="56"/>
    </location>
</feature>
<keyword evidence="2 6" id="KW-0812">Transmembrane</keyword>
<feature type="transmembrane region" description="Helical" evidence="6">
    <location>
        <begin position="136"/>
        <end position="158"/>
    </location>
</feature>
<feature type="transmembrane region" description="Helical" evidence="6">
    <location>
        <begin position="536"/>
        <end position="555"/>
    </location>
</feature>
<dbReference type="GO" id="GO:0000329">
    <property type="term" value="C:fungal-type vacuole membrane"/>
    <property type="evidence" value="ECO:0007669"/>
    <property type="project" value="TreeGrafter"/>
</dbReference>
<dbReference type="Gene3D" id="1.20.1720.10">
    <property type="entry name" value="Multidrug resistance protein D"/>
    <property type="match status" value="1"/>
</dbReference>
<dbReference type="InterPro" id="IPR020846">
    <property type="entry name" value="MFS_dom"/>
</dbReference>
<evidence type="ECO:0000256" key="4">
    <source>
        <dbReference type="ARBA" id="ARBA00023136"/>
    </source>
</evidence>
<feature type="transmembrane region" description="Helical" evidence="6">
    <location>
        <begin position="334"/>
        <end position="352"/>
    </location>
</feature>
<feature type="transmembrane region" description="Helical" evidence="6">
    <location>
        <begin position="222"/>
        <end position="242"/>
    </location>
</feature>
<dbReference type="PANTHER" id="PTHR23501">
    <property type="entry name" value="MAJOR FACILITATOR SUPERFAMILY"/>
    <property type="match status" value="1"/>
</dbReference>
<feature type="domain" description="Major facilitator superfamily (MFS) profile" evidence="7">
    <location>
        <begin position="71"/>
        <end position="560"/>
    </location>
</feature>
<keyword evidence="4 6" id="KW-0472">Membrane</keyword>
<protein>
    <submittedName>
        <fullName evidence="8">Vacuolar membrane amino acid uptake transporter fnx2</fullName>
    </submittedName>
</protein>
<feature type="transmembrane region" description="Helical" evidence="6">
    <location>
        <begin position="431"/>
        <end position="451"/>
    </location>
</feature>
<dbReference type="Pfam" id="PF07690">
    <property type="entry name" value="MFS_1"/>
    <property type="match status" value="1"/>
</dbReference>
<dbReference type="InterPro" id="IPR011701">
    <property type="entry name" value="MFS"/>
</dbReference>
<feature type="region of interest" description="Disordered" evidence="5">
    <location>
        <begin position="1"/>
        <end position="69"/>
    </location>
</feature>
<feature type="transmembrane region" description="Helical" evidence="6">
    <location>
        <begin position="458"/>
        <end position="479"/>
    </location>
</feature>
<evidence type="ECO:0000256" key="6">
    <source>
        <dbReference type="SAM" id="Phobius"/>
    </source>
</evidence>
<keyword evidence="9" id="KW-1185">Reference proteome</keyword>
<dbReference type="PROSITE" id="PS50850">
    <property type="entry name" value="MFS"/>
    <property type="match status" value="1"/>
</dbReference>
<comment type="subcellular location">
    <subcellularLocation>
        <location evidence="1">Membrane</location>
        <topology evidence="1">Multi-pass membrane protein</topology>
    </subcellularLocation>
</comment>
<sequence>MMLAEDHDERSANIESSSSSESSQSIDSDPERLPLINPDIDPKAQDYKSIDGRNDPETEQEESEVSEEEATPKSVLAIISLLLIDGTLVLATYGTISSEFGAFGDASWLTTSYALAMCAVQPIVGKLSDLYGRKSVLLTGYVLFASGSVLTGMGQAMWQVIAGRIVSGIGAAGMTVIVSILITDLVPLIQVAAWRSYVNVVATLGRSIGGPLGGLLADTMGWRWSFVGQGPIILIAIFLVALKLPSTSSPPLTKGEPSKLRRIDFIGAFMLATTIVSLLGALSLGGQNLPWSHPIVTGLALGSLLLGASFAAYEVRYALEPIFPPTLVIQRDVATPYGIYALQTAAQLGMMYTVPLYFRSTQGSSNTTAGSHLFPAVLGNAVGGLLSGFLIQRTGRYKSLTILSSVSACLSYGLLILRWHGHTSWLESLEIVPGGFGTGMAGSATFIALTVSVDKSEIAVATGGMYLMSAVGMVVGVAASSAMQLSTLKNALAGSLHGPDAAEVIREVVSDVGKVAGLDEKIRAVVIQCYAKSLEYSHMFSLGCSLVAFLIAFTVRERSLR</sequence>
<reference evidence="8" key="1">
    <citation type="submission" date="2019-07" db="EMBL/GenBank/DDBJ databases">
        <title>Hyphodiscus hymeniophilus genome sequencing and assembly.</title>
        <authorList>
            <person name="Kramer G."/>
            <person name="Nodwell J."/>
        </authorList>
    </citation>
    <scope>NUCLEOTIDE SEQUENCE</scope>
    <source>
        <strain evidence="8">ATCC 34498</strain>
    </source>
</reference>
<dbReference type="GO" id="GO:0015174">
    <property type="term" value="F:basic amino acid transmembrane transporter activity"/>
    <property type="evidence" value="ECO:0007669"/>
    <property type="project" value="TreeGrafter"/>
</dbReference>
<dbReference type="SUPFAM" id="SSF103473">
    <property type="entry name" value="MFS general substrate transporter"/>
    <property type="match status" value="1"/>
</dbReference>
<dbReference type="PANTHER" id="PTHR23501:SF33">
    <property type="entry name" value="MAJOR FACILITATOR SUPERFAMILY (MFS) PROFILE DOMAIN-CONTAINING PROTEIN"/>
    <property type="match status" value="1"/>
</dbReference>
<dbReference type="Gene3D" id="1.20.1250.20">
    <property type="entry name" value="MFS general substrate transporter like domains"/>
    <property type="match status" value="1"/>
</dbReference>
<dbReference type="InterPro" id="IPR005829">
    <property type="entry name" value="Sugar_transporter_CS"/>
</dbReference>
<dbReference type="PROSITE" id="PS00216">
    <property type="entry name" value="SUGAR_TRANSPORT_1"/>
    <property type="match status" value="1"/>
</dbReference>
<keyword evidence="3 6" id="KW-1133">Transmembrane helix</keyword>
<feature type="compositionally biased region" description="Low complexity" evidence="5">
    <location>
        <begin position="14"/>
        <end position="27"/>
    </location>
</feature>
<dbReference type="Proteomes" id="UP000785200">
    <property type="component" value="Unassembled WGS sequence"/>
</dbReference>
<feature type="transmembrane region" description="Helical" evidence="6">
    <location>
        <begin position="75"/>
        <end position="94"/>
    </location>
</feature>
<evidence type="ECO:0000256" key="2">
    <source>
        <dbReference type="ARBA" id="ARBA00022692"/>
    </source>
</evidence>
<evidence type="ECO:0000256" key="3">
    <source>
        <dbReference type="ARBA" id="ARBA00022989"/>
    </source>
</evidence>
<proteinExistence type="predicted"/>
<feature type="transmembrane region" description="Helical" evidence="6">
    <location>
        <begin position="263"/>
        <end position="285"/>
    </location>
</feature>
<evidence type="ECO:0000313" key="8">
    <source>
        <dbReference type="EMBL" id="KAG0645632.1"/>
    </source>
</evidence>
<feature type="compositionally biased region" description="Acidic residues" evidence="5">
    <location>
        <begin position="57"/>
        <end position="69"/>
    </location>
</feature>
<accession>A0A9P6VCF9</accession>
<name>A0A9P6VCF9_9HELO</name>
<feature type="compositionally biased region" description="Basic and acidic residues" evidence="5">
    <location>
        <begin position="1"/>
        <end position="12"/>
    </location>
</feature>
<feature type="transmembrane region" description="Helical" evidence="6">
    <location>
        <begin position="164"/>
        <end position="185"/>
    </location>
</feature>
<gene>
    <name evidence="8" type="ORF">D0Z07_8705</name>
</gene>
<dbReference type="InterPro" id="IPR036259">
    <property type="entry name" value="MFS_trans_sf"/>
</dbReference>
<comment type="caution">
    <text evidence="8">The sequence shown here is derived from an EMBL/GenBank/DDBJ whole genome shotgun (WGS) entry which is preliminary data.</text>
</comment>
<evidence type="ECO:0000256" key="5">
    <source>
        <dbReference type="SAM" id="MobiDB-lite"/>
    </source>
</evidence>
<feature type="transmembrane region" description="Helical" evidence="6">
    <location>
        <begin position="372"/>
        <end position="391"/>
    </location>
</feature>
<evidence type="ECO:0000313" key="9">
    <source>
        <dbReference type="Proteomes" id="UP000785200"/>
    </source>
</evidence>
<organism evidence="8 9">
    <name type="scientific">Hyphodiscus hymeniophilus</name>
    <dbReference type="NCBI Taxonomy" id="353542"/>
    <lineage>
        <taxon>Eukaryota</taxon>
        <taxon>Fungi</taxon>
        <taxon>Dikarya</taxon>
        <taxon>Ascomycota</taxon>
        <taxon>Pezizomycotina</taxon>
        <taxon>Leotiomycetes</taxon>
        <taxon>Helotiales</taxon>
        <taxon>Hyphodiscaceae</taxon>
        <taxon>Hyphodiscus</taxon>
    </lineage>
</organism>
<evidence type="ECO:0000256" key="1">
    <source>
        <dbReference type="ARBA" id="ARBA00004141"/>
    </source>
</evidence>
<dbReference type="AlphaFoldDB" id="A0A9P6VCF9"/>
<feature type="transmembrane region" description="Helical" evidence="6">
    <location>
        <begin position="291"/>
        <end position="313"/>
    </location>
</feature>
<dbReference type="EMBL" id="VNKQ01000018">
    <property type="protein sequence ID" value="KAG0645632.1"/>
    <property type="molecule type" value="Genomic_DNA"/>
</dbReference>
<evidence type="ECO:0000259" key="7">
    <source>
        <dbReference type="PROSITE" id="PS50850"/>
    </source>
</evidence>
<dbReference type="OrthoDB" id="6770063at2759"/>